<dbReference type="InterPro" id="IPR019004">
    <property type="entry name" value="YqeY/Aim41"/>
</dbReference>
<dbReference type="EMBL" id="AP028212">
    <property type="protein sequence ID" value="BEI88007.1"/>
    <property type="molecule type" value="Genomic_DNA"/>
</dbReference>
<proteinExistence type="inferred from homology"/>
<dbReference type="PANTHER" id="PTHR28055">
    <property type="entry name" value="ALTERED INHERITANCE OF MITOCHONDRIA PROTEIN 41, MITOCHONDRIAL"/>
    <property type="match status" value="1"/>
</dbReference>
<name>A0AA48I890_9TREE</name>
<dbReference type="Gene3D" id="1.10.10.410">
    <property type="match status" value="1"/>
</dbReference>
<dbReference type="GO" id="GO:0005739">
    <property type="term" value="C:mitochondrion"/>
    <property type="evidence" value="ECO:0007669"/>
    <property type="project" value="UniProtKB-SubCell"/>
</dbReference>
<protein>
    <recommendedName>
        <fullName evidence="1">Altered inheritance of mitochondria protein 41</fullName>
    </recommendedName>
</protein>
<keyword evidence="1" id="KW-0496">Mitochondrion</keyword>
<reference evidence="2" key="1">
    <citation type="journal article" date="2023" name="BMC Genomics">
        <title>Chromosome-level genome assemblies of Cutaneotrichosporon spp. (Trichosporonales, Basidiomycota) reveal imbalanced evolution between nucleotide sequences and chromosome synteny.</title>
        <authorList>
            <person name="Kobayashi Y."/>
            <person name="Kayamori A."/>
            <person name="Aoki K."/>
            <person name="Shiwa Y."/>
            <person name="Matsutani M."/>
            <person name="Fujita N."/>
            <person name="Sugita T."/>
            <person name="Iwasaki W."/>
            <person name="Tanaka N."/>
            <person name="Takashima M."/>
        </authorList>
    </citation>
    <scope>NUCLEOTIDE SEQUENCE</scope>
    <source>
        <strain evidence="2">HIS019</strain>
    </source>
</reference>
<dbReference type="Proteomes" id="UP001233271">
    <property type="component" value="Chromosome 1"/>
</dbReference>
<dbReference type="InterPro" id="IPR003789">
    <property type="entry name" value="Asn/Gln_tRNA_amidoTrase-B-like"/>
</dbReference>
<dbReference type="AlphaFoldDB" id="A0AA48I890"/>
<comment type="similarity">
    <text evidence="1">Belongs to the AIM41 family.</text>
</comment>
<comment type="subcellular location">
    <subcellularLocation>
        <location evidence="1">Mitochondrion</location>
    </subcellularLocation>
</comment>
<dbReference type="GO" id="GO:0016884">
    <property type="term" value="F:carbon-nitrogen ligase activity, with glutamine as amido-N-donor"/>
    <property type="evidence" value="ECO:0007669"/>
    <property type="project" value="UniProtKB-UniRule"/>
</dbReference>
<dbReference type="PANTHER" id="PTHR28055:SF1">
    <property type="entry name" value="ALTERED INHERITANCE OF MITOCHONDRIA PROTEIN 41, MITOCHONDRIAL"/>
    <property type="match status" value="1"/>
</dbReference>
<dbReference type="SUPFAM" id="SSF89095">
    <property type="entry name" value="GatB/YqeY motif"/>
    <property type="match status" value="1"/>
</dbReference>
<keyword evidence="3" id="KW-1185">Reference proteome</keyword>
<dbReference type="Pfam" id="PF09424">
    <property type="entry name" value="YqeY"/>
    <property type="match status" value="1"/>
</dbReference>
<accession>A0AA48I890</accession>
<sequence>MFARRSVSFALNARAFHASALQSADKSALEVRLRDSLKSAMKARDKAAVSTLKSVIADVTYVVKSGSTPNDPASQETVINTVRKGIAKRREAAESYAAGTPGASEEHYANFMDEIALLEKYMPVPPTGEAVQKIVDEIVAGLETRNKAQTGTVMKALWERLGEARAAVDKKDVAARVAKALK</sequence>
<evidence type="ECO:0000256" key="1">
    <source>
        <dbReference type="RuleBase" id="RU365099"/>
    </source>
</evidence>
<gene>
    <name evidence="1" type="primary">AIM41</name>
    <name evidence="2" type="ORF">CcaverHIS019_0107250</name>
</gene>
<evidence type="ECO:0000313" key="2">
    <source>
        <dbReference type="EMBL" id="BEI88007.1"/>
    </source>
</evidence>
<dbReference type="Gene3D" id="1.10.1510.10">
    <property type="entry name" value="Uncharacterised protein YqeY/AIM41 PF09424, N-terminal domain"/>
    <property type="match status" value="1"/>
</dbReference>
<dbReference type="InterPro" id="IPR023168">
    <property type="entry name" value="GatB_Yqey_C_2"/>
</dbReference>
<evidence type="ECO:0000313" key="3">
    <source>
        <dbReference type="Proteomes" id="UP001233271"/>
    </source>
</evidence>
<dbReference type="InterPro" id="IPR042184">
    <property type="entry name" value="YqeY/Aim41_N"/>
</dbReference>
<organism evidence="2 3">
    <name type="scientific">Cutaneotrichosporon cavernicola</name>
    <dbReference type="NCBI Taxonomy" id="279322"/>
    <lineage>
        <taxon>Eukaryota</taxon>
        <taxon>Fungi</taxon>
        <taxon>Dikarya</taxon>
        <taxon>Basidiomycota</taxon>
        <taxon>Agaricomycotina</taxon>
        <taxon>Tremellomycetes</taxon>
        <taxon>Trichosporonales</taxon>
        <taxon>Trichosporonaceae</taxon>
        <taxon>Cutaneotrichosporon</taxon>
    </lineage>
</organism>